<evidence type="ECO:0000256" key="10">
    <source>
        <dbReference type="ARBA" id="ARBA00048336"/>
    </source>
</evidence>
<dbReference type="AlphaFoldDB" id="A0A0F9XDC1"/>
<accession>A0A0F9XDC1</accession>
<keyword evidence="8 12" id="KW-0539">Nucleus</keyword>
<comment type="subcellular location">
    <subcellularLocation>
        <location evidence="1 12">Nucleus</location>
    </subcellularLocation>
</comment>
<comment type="caution">
    <text evidence="15">The sequence shown here is derived from an EMBL/GenBank/DDBJ whole genome shotgun (WGS) entry which is preliminary data.</text>
</comment>
<evidence type="ECO:0000313" key="16">
    <source>
        <dbReference type="Proteomes" id="UP000034112"/>
    </source>
</evidence>
<comment type="catalytic activity">
    <reaction evidence="9 12">
        <text>O-phospho-L-seryl-[protein] + H2O = L-seryl-[protein] + phosphate</text>
        <dbReference type="Rhea" id="RHEA:20629"/>
        <dbReference type="Rhea" id="RHEA-COMP:9863"/>
        <dbReference type="Rhea" id="RHEA-COMP:11604"/>
        <dbReference type="ChEBI" id="CHEBI:15377"/>
        <dbReference type="ChEBI" id="CHEBI:29999"/>
        <dbReference type="ChEBI" id="CHEBI:43474"/>
        <dbReference type="ChEBI" id="CHEBI:83421"/>
        <dbReference type="EC" id="3.1.3.16"/>
    </reaction>
</comment>
<feature type="domain" description="RTR1-type" evidence="14">
    <location>
        <begin position="80"/>
        <end position="163"/>
    </location>
</feature>
<evidence type="ECO:0000256" key="7">
    <source>
        <dbReference type="ARBA" id="ARBA00022912"/>
    </source>
</evidence>
<feature type="region of interest" description="Disordered" evidence="13">
    <location>
        <begin position="231"/>
        <end position="271"/>
    </location>
</feature>
<comment type="similarity">
    <text evidence="2 11 12">Belongs to the RPAP2 family.</text>
</comment>
<evidence type="ECO:0000313" key="15">
    <source>
        <dbReference type="EMBL" id="KKP02610.1"/>
    </source>
</evidence>
<evidence type="ECO:0000256" key="13">
    <source>
        <dbReference type="SAM" id="MobiDB-lite"/>
    </source>
</evidence>
<evidence type="ECO:0000259" key="14">
    <source>
        <dbReference type="PROSITE" id="PS51479"/>
    </source>
</evidence>
<dbReference type="GO" id="GO:0005634">
    <property type="term" value="C:nucleus"/>
    <property type="evidence" value="ECO:0007669"/>
    <property type="project" value="UniProtKB-SubCell"/>
</dbReference>
<evidence type="ECO:0000256" key="8">
    <source>
        <dbReference type="ARBA" id="ARBA00023242"/>
    </source>
</evidence>
<dbReference type="EC" id="3.1.3.16" evidence="12"/>
<dbReference type="PANTHER" id="PTHR14732">
    <property type="entry name" value="RNA POLYMERASE II SUBUNIT B1 CTD PHOSPHATASE RPAP2-RELATED"/>
    <property type="match status" value="1"/>
</dbReference>
<dbReference type="OMA" id="IQAQKDT"/>
<dbReference type="InterPro" id="IPR007308">
    <property type="entry name" value="Rtr1/RPAP2_dom"/>
</dbReference>
<dbReference type="GO" id="GO:0043175">
    <property type="term" value="F:RNA polymerase core enzyme binding"/>
    <property type="evidence" value="ECO:0007669"/>
    <property type="project" value="UniProtKB-UniRule"/>
</dbReference>
<evidence type="ECO:0000256" key="6">
    <source>
        <dbReference type="ARBA" id="ARBA00022833"/>
    </source>
</evidence>
<keyword evidence="5 12" id="KW-0378">Hydrolase</keyword>
<comment type="catalytic activity">
    <reaction evidence="10 12">
        <text>O-phospho-L-threonyl-[protein] + H2O = L-threonyl-[protein] + phosphate</text>
        <dbReference type="Rhea" id="RHEA:47004"/>
        <dbReference type="Rhea" id="RHEA-COMP:11060"/>
        <dbReference type="Rhea" id="RHEA-COMP:11605"/>
        <dbReference type="ChEBI" id="CHEBI:15377"/>
        <dbReference type="ChEBI" id="CHEBI:30013"/>
        <dbReference type="ChEBI" id="CHEBI:43474"/>
        <dbReference type="ChEBI" id="CHEBI:61977"/>
        <dbReference type="EC" id="3.1.3.16"/>
    </reaction>
</comment>
<evidence type="ECO:0000256" key="4">
    <source>
        <dbReference type="ARBA" id="ARBA00022771"/>
    </source>
</evidence>
<evidence type="ECO:0000256" key="11">
    <source>
        <dbReference type="PROSITE-ProRule" id="PRU00812"/>
    </source>
</evidence>
<keyword evidence="4 12" id="KW-0863">Zinc-finger</keyword>
<comment type="function">
    <text evidence="12">Putative RNA polymerase II subunit B1 C-terminal domain (CTD) phosphatase involved in RNA polymerase II transcription regulation.</text>
</comment>
<name>A0A0F9XDC1_TRIHA</name>
<dbReference type="PANTHER" id="PTHR14732:SF0">
    <property type="entry name" value="RNA POLYMERASE II SUBUNIT B1 CTD PHOSPHATASE RPAP2-RELATED"/>
    <property type="match status" value="1"/>
</dbReference>
<evidence type="ECO:0000256" key="12">
    <source>
        <dbReference type="RuleBase" id="RU367080"/>
    </source>
</evidence>
<dbReference type="GO" id="GO:0005737">
    <property type="term" value="C:cytoplasm"/>
    <property type="evidence" value="ECO:0007669"/>
    <property type="project" value="TreeGrafter"/>
</dbReference>
<dbReference type="GO" id="GO:0008420">
    <property type="term" value="F:RNA polymerase II CTD heptapeptide repeat phosphatase activity"/>
    <property type="evidence" value="ECO:0007669"/>
    <property type="project" value="UniProtKB-UniRule"/>
</dbReference>
<evidence type="ECO:0000256" key="5">
    <source>
        <dbReference type="ARBA" id="ARBA00022801"/>
    </source>
</evidence>
<reference evidence="16" key="1">
    <citation type="journal article" date="2015" name="Genome Announc.">
        <title>Draft whole-genome sequence of the biocontrol agent Trichoderma harzianum T6776.</title>
        <authorList>
            <person name="Baroncelli R."/>
            <person name="Piaggeschi G."/>
            <person name="Fiorini L."/>
            <person name="Bertolini E."/>
            <person name="Zapparata A."/>
            <person name="Pe M.E."/>
            <person name="Sarrocco S."/>
            <person name="Vannacci G."/>
        </authorList>
    </citation>
    <scope>NUCLEOTIDE SEQUENCE [LARGE SCALE GENOMIC DNA]</scope>
    <source>
        <strain evidence="16">T6776</strain>
    </source>
</reference>
<keyword evidence="7 12" id="KW-0904">Protein phosphatase</keyword>
<dbReference type="OrthoDB" id="2590500at2759"/>
<sequence>MASKSTQPKGILKDSVASPNEPKQSAREIAIHHATLLEHRKQLESQILDSLILLSEYPLVRETSYNASNPAPSDVSDFKANVRLFQPSDYDDLIEERNVNELCGYTLCPKPRRQTGSGGEWKITNSGEIVKRKELEKWCSQQCARRALFVKVQLNETAAWERAGIPDIQIDLLDEDKSAETEADRTARKLGELQLEDQRQAARDSAALAMERGDNRIGSSLDKVKVTLKEKDVKAPSEVVPPTGADNSEDHLLIDGFKAKLPEKQTRESGV</sequence>
<dbReference type="InterPro" id="IPR038534">
    <property type="entry name" value="Rtr1/RPAP2_sf"/>
</dbReference>
<dbReference type="PROSITE" id="PS51479">
    <property type="entry name" value="ZF_RTR1"/>
    <property type="match status" value="1"/>
</dbReference>
<dbReference type="InterPro" id="IPR039693">
    <property type="entry name" value="Rtr1/RPAP2"/>
</dbReference>
<dbReference type="Pfam" id="PF04181">
    <property type="entry name" value="RPAP2_Rtr1"/>
    <property type="match status" value="1"/>
</dbReference>
<proteinExistence type="inferred from homology"/>
<evidence type="ECO:0000256" key="1">
    <source>
        <dbReference type="ARBA" id="ARBA00004123"/>
    </source>
</evidence>
<evidence type="ECO:0000256" key="9">
    <source>
        <dbReference type="ARBA" id="ARBA00047761"/>
    </source>
</evidence>
<dbReference type="EMBL" id="JOKZ01000143">
    <property type="protein sequence ID" value="KKP02610.1"/>
    <property type="molecule type" value="Genomic_DNA"/>
</dbReference>
<dbReference type="Proteomes" id="UP000034112">
    <property type="component" value="Unassembled WGS sequence"/>
</dbReference>
<dbReference type="Gene3D" id="1.25.40.820">
    <property type="match status" value="1"/>
</dbReference>
<organism evidence="15 16">
    <name type="scientific">Trichoderma harzianum</name>
    <name type="common">Hypocrea lixii</name>
    <dbReference type="NCBI Taxonomy" id="5544"/>
    <lineage>
        <taxon>Eukaryota</taxon>
        <taxon>Fungi</taxon>
        <taxon>Dikarya</taxon>
        <taxon>Ascomycota</taxon>
        <taxon>Pezizomycotina</taxon>
        <taxon>Sordariomycetes</taxon>
        <taxon>Hypocreomycetidae</taxon>
        <taxon>Hypocreales</taxon>
        <taxon>Hypocreaceae</taxon>
        <taxon>Trichoderma</taxon>
    </lineage>
</organism>
<evidence type="ECO:0000256" key="3">
    <source>
        <dbReference type="ARBA" id="ARBA00022723"/>
    </source>
</evidence>
<dbReference type="GO" id="GO:0008270">
    <property type="term" value="F:zinc ion binding"/>
    <property type="evidence" value="ECO:0007669"/>
    <property type="project" value="UniProtKB-KW"/>
</dbReference>
<keyword evidence="3 12" id="KW-0479">Metal-binding</keyword>
<keyword evidence="6 12" id="KW-0862">Zinc</keyword>
<gene>
    <name evidence="15" type="ORF">THAR02_05298</name>
</gene>
<protein>
    <recommendedName>
        <fullName evidence="12">RNA polymerase II subunit B1 CTD phosphatase RPAP2 homolog</fullName>
        <ecNumber evidence="12">3.1.3.16</ecNumber>
    </recommendedName>
</protein>
<evidence type="ECO:0000256" key="2">
    <source>
        <dbReference type="ARBA" id="ARBA00005676"/>
    </source>
</evidence>
<feature type="compositionally biased region" description="Basic and acidic residues" evidence="13">
    <location>
        <begin position="248"/>
        <end position="271"/>
    </location>
</feature>
<feature type="region of interest" description="Disordered" evidence="13">
    <location>
        <begin position="1"/>
        <end position="25"/>
    </location>
</feature>